<organism evidence="1 2">
    <name type="scientific">Flavobacterium johnsoniae</name>
    <name type="common">Cytophaga johnsonae</name>
    <dbReference type="NCBI Taxonomy" id="986"/>
    <lineage>
        <taxon>Bacteria</taxon>
        <taxon>Pseudomonadati</taxon>
        <taxon>Bacteroidota</taxon>
        <taxon>Flavobacteriia</taxon>
        <taxon>Flavobacteriales</taxon>
        <taxon>Flavobacteriaceae</taxon>
        <taxon>Flavobacterium</taxon>
    </lineage>
</organism>
<sequence length="131" mass="14917">MSFLAKLQIDGEEFNVLDFNIKFWQKIDGLNKPVGNAKGGTIKISIEASQSTSFLSWMLSGDLTKSGKIIFYRRDAMSKMRELTFDKAYCISYNEEFKSTTQTPMLISMELTAKELVFGDANFSKKWISLN</sequence>
<accession>A0A1M5VNM3</accession>
<dbReference type="AlphaFoldDB" id="A0A1M5VNM3"/>
<reference evidence="1 2" key="1">
    <citation type="submission" date="2016-11" db="EMBL/GenBank/DDBJ databases">
        <authorList>
            <person name="Jaros S."/>
            <person name="Januszkiewicz K."/>
            <person name="Wedrychowicz H."/>
        </authorList>
    </citation>
    <scope>NUCLEOTIDE SEQUENCE [LARGE SCALE GENOMIC DNA]</scope>
    <source>
        <strain evidence="1 2">DSM 6792</strain>
    </source>
</reference>
<dbReference type="EMBL" id="FQWH01000018">
    <property type="protein sequence ID" value="SHH76523.1"/>
    <property type="molecule type" value="Genomic_DNA"/>
</dbReference>
<dbReference type="Proteomes" id="UP000184112">
    <property type="component" value="Unassembled WGS sequence"/>
</dbReference>
<dbReference type="GO" id="GO:0033104">
    <property type="term" value="C:type VI protein secretion system complex"/>
    <property type="evidence" value="ECO:0007669"/>
    <property type="project" value="InterPro"/>
</dbReference>
<dbReference type="InterPro" id="IPR041408">
    <property type="entry name" value="Hcp_Tssd"/>
</dbReference>
<proteinExistence type="predicted"/>
<evidence type="ECO:0000313" key="1">
    <source>
        <dbReference type="EMBL" id="SHH76523.1"/>
    </source>
</evidence>
<name>A0A1M5VNM3_FLAJO</name>
<dbReference type="Pfam" id="PF17642">
    <property type="entry name" value="TssD"/>
    <property type="match status" value="1"/>
</dbReference>
<protein>
    <recommendedName>
        <fullName evidence="3">Phage tail protein</fullName>
    </recommendedName>
</protein>
<evidence type="ECO:0008006" key="3">
    <source>
        <dbReference type="Google" id="ProtNLM"/>
    </source>
</evidence>
<evidence type="ECO:0000313" key="2">
    <source>
        <dbReference type="Proteomes" id="UP000184112"/>
    </source>
</evidence>
<gene>
    <name evidence="1" type="ORF">SAMN05444388_11866</name>
</gene>
<dbReference type="RefSeq" id="WP_073411587.1">
    <property type="nucleotide sequence ID" value="NZ_CP158862.1"/>
</dbReference>